<dbReference type="EMBL" id="AMQM01006833">
    <property type="status" value="NOT_ANNOTATED_CDS"/>
    <property type="molecule type" value="Genomic_DNA"/>
</dbReference>
<dbReference type="InParanoid" id="T1G6H4"/>
<dbReference type="HOGENOM" id="CLU_000288_109_3_1"/>
<reference evidence="11" key="3">
    <citation type="submission" date="2015-06" db="UniProtKB">
        <authorList>
            <consortium name="EnsemblMetazoa"/>
        </authorList>
    </citation>
    <scope>IDENTIFICATION</scope>
</reference>
<dbReference type="SMART" id="SM00220">
    <property type="entry name" value="S_TKc"/>
    <property type="match status" value="1"/>
</dbReference>
<evidence type="ECO:0000256" key="6">
    <source>
        <dbReference type="ARBA" id="ARBA00022840"/>
    </source>
</evidence>
<dbReference type="EC" id="2.7.11.1" evidence="1"/>
<keyword evidence="4" id="KW-0547">Nucleotide-binding</keyword>
<dbReference type="InterPro" id="IPR011009">
    <property type="entry name" value="Kinase-like_dom_sf"/>
</dbReference>
<evidence type="ECO:0000256" key="2">
    <source>
        <dbReference type="ARBA" id="ARBA00022527"/>
    </source>
</evidence>
<proteinExistence type="predicted"/>
<dbReference type="OrthoDB" id="2018507at2759"/>
<organism evidence="11 12">
    <name type="scientific">Helobdella robusta</name>
    <name type="common">Californian leech</name>
    <dbReference type="NCBI Taxonomy" id="6412"/>
    <lineage>
        <taxon>Eukaryota</taxon>
        <taxon>Metazoa</taxon>
        <taxon>Spiralia</taxon>
        <taxon>Lophotrochozoa</taxon>
        <taxon>Annelida</taxon>
        <taxon>Clitellata</taxon>
        <taxon>Hirudinea</taxon>
        <taxon>Rhynchobdellida</taxon>
        <taxon>Glossiphoniidae</taxon>
        <taxon>Helobdella</taxon>
    </lineage>
</organism>
<dbReference type="KEGG" id="hro:HELRODRAFT_86821"/>
<evidence type="ECO:0000313" key="12">
    <source>
        <dbReference type="Proteomes" id="UP000015101"/>
    </source>
</evidence>
<dbReference type="PANTHER" id="PTHR22967">
    <property type="entry name" value="SERINE/THREONINE PROTEIN KINASE"/>
    <property type="match status" value="1"/>
</dbReference>
<dbReference type="GeneID" id="20216671"/>
<dbReference type="PROSITE" id="PS50011">
    <property type="entry name" value="PROTEIN_KINASE_DOM"/>
    <property type="match status" value="1"/>
</dbReference>
<evidence type="ECO:0000256" key="4">
    <source>
        <dbReference type="ARBA" id="ARBA00022741"/>
    </source>
</evidence>
<dbReference type="PANTHER" id="PTHR22967:SF57">
    <property type="entry name" value="AUXILIN, ISOFORM A-RELATED"/>
    <property type="match status" value="1"/>
</dbReference>
<dbReference type="GO" id="GO:0004674">
    <property type="term" value="F:protein serine/threonine kinase activity"/>
    <property type="evidence" value="ECO:0007669"/>
    <property type="project" value="UniProtKB-KW"/>
</dbReference>
<dbReference type="Gene3D" id="1.10.510.10">
    <property type="entry name" value="Transferase(Phosphotransferase) domain 1"/>
    <property type="match status" value="1"/>
</dbReference>
<dbReference type="OMA" id="KNRASIF"/>
<name>T1G6H4_HELRO</name>
<dbReference type="GO" id="GO:0005524">
    <property type="term" value="F:ATP binding"/>
    <property type="evidence" value="ECO:0007669"/>
    <property type="project" value="UniProtKB-KW"/>
</dbReference>
<keyword evidence="6" id="KW-0067">ATP-binding</keyword>
<protein>
    <recommendedName>
        <fullName evidence="1">non-specific serine/threonine protein kinase</fullName>
        <ecNumber evidence="1">2.7.11.1</ecNumber>
    </recommendedName>
</protein>
<feature type="domain" description="Protein kinase" evidence="9">
    <location>
        <begin position="23"/>
        <end position="291"/>
    </location>
</feature>
<gene>
    <name evidence="11" type="primary">20216671</name>
    <name evidence="10" type="ORF">HELRODRAFT_86821</name>
</gene>
<evidence type="ECO:0000256" key="5">
    <source>
        <dbReference type="ARBA" id="ARBA00022777"/>
    </source>
</evidence>
<reference evidence="12" key="1">
    <citation type="submission" date="2012-12" db="EMBL/GenBank/DDBJ databases">
        <authorList>
            <person name="Hellsten U."/>
            <person name="Grimwood J."/>
            <person name="Chapman J.A."/>
            <person name="Shapiro H."/>
            <person name="Aerts A."/>
            <person name="Otillar R.P."/>
            <person name="Terry A.Y."/>
            <person name="Boore J.L."/>
            <person name="Simakov O."/>
            <person name="Marletaz F."/>
            <person name="Cho S.-J."/>
            <person name="Edsinger-Gonzales E."/>
            <person name="Havlak P."/>
            <person name="Kuo D.-H."/>
            <person name="Larsson T."/>
            <person name="Lv J."/>
            <person name="Arendt D."/>
            <person name="Savage R."/>
            <person name="Osoegawa K."/>
            <person name="de Jong P."/>
            <person name="Lindberg D.R."/>
            <person name="Seaver E.C."/>
            <person name="Weisblat D.A."/>
            <person name="Putnam N.H."/>
            <person name="Grigoriev I.V."/>
            <person name="Rokhsar D.S."/>
        </authorList>
    </citation>
    <scope>NUCLEOTIDE SEQUENCE</scope>
</reference>
<dbReference type="EMBL" id="KB097528">
    <property type="protein sequence ID" value="ESN95344.1"/>
    <property type="molecule type" value="Genomic_DNA"/>
</dbReference>
<keyword evidence="3" id="KW-0808">Transferase</keyword>
<dbReference type="Pfam" id="PF00069">
    <property type="entry name" value="Pkinase"/>
    <property type="match status" value="1"/>
</dbReference>
<dbReference type="SUPFAM" id="SSF56112">
    <property type="entry name" value="Protein kinase-like (PK-like)"/>
    <property type="match status" value="1"/>
</dbReference>
<dbReference type="Proteomes" id="UP000015101">
    <property type="component" value="Unassembled WGS sequence"/>
</dbReference>
<dbReference type="AlphaFoldDB" id="T1G6H4"/>
<dbReference type="CTD" id="20216671"/>
<dbReference type="eggNOG" id="KOG1989">
    <property type="taxonomic scope" value="Eukaryota"/>
</dbReference>
<evidence type="ECO:0000313" key="10">
    <source>
        <dbReference type="EMBL" id="ESN95344.1"/>
    </source>
</evidence>
<keyword evidence="5" id="KW-0418">Kinase</keyword>
<accession>T1G6H4</accession>
<evidence type="ECO:0000256" key="1">
    <source>
        <dbReference type="ARBA" id="ARBA00012513"/>
    </source>
</evidence>
<evidence type="ECO:0000256" key="3">
    <source>
        <dbReference type="ARBA" id="ARBA00022679"/>
    </source>
</evidence>
<keyword evidence="2" id="KW-0723">Serine/threonine-protein kinase</keyword>
<evidence type="ECO:0000256" key="8">
    <source>
        <dbReference type="ARBA" id="ARBA00048679"/>
    </source>
</evidence>
<sequence length="321" mass="36754">MKKFLGTKSDFLGKEFKLNNRRLAVEDVIAEGGFSIVFLVYCEADGKHYALKRLFVNEDSKLMMCRQEIEITRKLSGHKNIAECLDACITAVGNDVNEVLILLQYYKSLIVSILDEMNERLNRRYTESEVLKIFCDVCEAVSSLHHNAVPIIHRDLKIENLLRDGKGNVRLCDFGSATFTVLNPLVDGIGAVSDELQKYTTLQYRSPEMVDLYSYQSISFKSDIWALGCLLYRLCFFTNCFGDSVMAISNGQFTVPDDCPYSDRLLKLIKYMLQTDPDDRPDIYQVSHLAFTLANKFQCPISNFNVSFDNQRSCRFVHEKK</sequence>
<comment type="catalytic activity">
    <reaction evidence="8">
        <text>L-seryl-[protein] + ATP = O-phospho-L-seryl-[protein] + ADP + H(+)</text>
        <dbReference type="Rhea" id="RHEA:17989"/>
        <dbReference type="Rhea" id="RHEA-COMP:9863"/>
        <dbReference type="Rhea" id="RHEA-COMP:11604"/>
        <dbReference type="ChEBI" id="CHEBI:15378"/>
        <dbReference type="ChEBI" id="CHEBI:29999"/>
        <dbReference type="ChEBI" id="CHEBI:30616"/>
        <dbReference type="ChEBI" id="CHEBI:83421"/>
        <dbReference type="ChEBI" id="CHEBI:456216"/>
        <dbReference type="EC" id="2.7.11.1"/>
    </reaction>
</comment>
<dbReference type="EnsemblMetazoa" id="HelroT86821">
    <property type="protein sequence ID" value="HelroP86821"/>
    <property type="gene ID" value="HelroG86821"/>
</dbReference>
<dbReference type="RefSeq" id="XP_009026470.1">
    <property type="nucleotide sequence ID" value="XM_009028222.1"/>
</dbReference>
<evidence type="ECO:0000256" key="7">
    <source>
        <dbReference type="ARBA" id="ARBA00047899"/>
    </source>
</evidence>
<comment type="catalytic activity">
    <reaction evidence="7">
        <text>L-threonyl-[protein] + ATP = O-phospho-L-threonyl-[protein] + ADP + H(+)</text>
        <dbReference type="Rhea" id="RHEA:46608"/>
        <dbReference type="Rhea" id="RHEA-COMP:11060"/>
        <dbReference type="Rhea" id="RHEA-COMP:11605"/>
        <dbReference type="ChEBI" id="CHEBI:15378"/>
        <dbReference type="ChEBI" id="CHEBI:30013"/>
        <dbReference type="ChEBI" id="CHEBI:30616"/>
        <dbReference type="ChEBI" id="CHEBI:61977"/>
        <dbReference type="ChEBI" id="CHEBI:456216"/>
        <dbReference type="EC" id="2.7.11.1"/>
    </reaction>
</comment>
<keyword evidence="12" id="KW-1185">Reference proteome</keyword>
<dbReference type="InterPro" id="IPR000719">
    <property type="entry name" value="Prot_kinase_dom"/>
</dbReference>
<reference evidence="10 12" key="2">
    <citation type="journal article" date="2013" name="Nature">
        <title>Insights into bilaterian evolution from three spiralian genomes.</title>
        <authorList>
            <person name="Simakov O."/>
            <person name="Marletaz F."/>
            <person name="Cho S.J."/>
            <person name="Edsinger-Gonzales E."/>
            <person name="Havlak P."/>
            <person name="Hellsten U."/>
            <person name="Kuo D.H."/>
            <person name="Larsson T."/>
            <person name="Lv J."/>
            <person name="Arendt D."/>
            <person name="Savage R."/>
            <person name="Osoegawa K."/>
            <person name="de Jong P."/>
            <person name="Grimwood J."/>
            <person name="Chapman J.A."/>
            <person name="Shapiro H."/>
            <person name="Aerts A."/>
            <person name="Otillar R.P."/>
            <person name="Terry A.Y."/>
            <person name="Boore J.L."/>
            <person name="Grigoriev I.V."/>
            <person name="Lindberg D.R."/>
            <person name="Seaver E.C."/>
            <person name="Weisblat D.A."/>
            <person name="Putnam N.H."/>
            <person name="Rokhsar D.S."/>
        </authorList>
    </citation>
    <scope>NUCLEOTIDE SEQUENCE</scope>
</reference>
<evidence type="ECO:0000259" key="9">
    <source>
        <dbReference type="PROSITE" id="PS50011"/>
    </source>
</evidence>
<dbReference type="STRING" id="6412.T1G6H4"/>
<evidence type="ECO:0000313" key="11">
    <source>
        <dbReference type="EnsemblMetazoa" id="HelroP86821"/>
    </source>
</evidence>